<name>A0A2T0RY61_9RHOB</name>
<dbReference type="Pfam" id="PF13365">
    <property type="entry name" value="Trypsin_2"/>
    <property type="match status" value="1"/>
</dbReference>
<reference evidence="1 2" key="1">
    <citation type="submission" date="2018-03" db="EMBL/GenBank/DDBJ databases">
        <title>Genomic Encyclopedia of Archaeal and Bacterial Type Strains, Phase II (KMG-II): from individual species to whole genera.</title>
        <authorList>
            <person name="Goeker M."/>
        </authorList>
    </citation>
    <scope>NUCLEOTIDE SEQUENCE [LARGE SCALE GENOMIC DNA]</scope>
    <source>
        <strain evidence="1 2">DSM 29328</strain>
    </source>
</reference>
<dbReference type="InterPro" id="IPR043504">
    <property type="entry name" value="Peptidase_S1_PA_chymotrypsin"/>
</dbReference>
<dbReference type="EMBL" id="PVTD01000001">
    <property type="protein sequence ID" value="PRY26126.1"/>
    <property type="molecule type" value="Genomic_DNA"/>
</dbReference>
<sequence length="621" mass="67423">MLLTVARLRPAVEGHAALVDRALAALFTNPDLPMNLDGLTELAGPDDDVTDLLLAILNEAGVKNDFVSFLRARGVDLKPPASLAEIWDAIVAHVATQTLGAPEDADFDFDALARFAARAKAFRCRIKVAGHVAGSGAFVSPRMVLTAEHVIAPFTDVVKDHDTRGEAVDPADLPRVTILDSNGQEHLANVAWWLPVHPEEHAGRPPPADAGQTHCDVALLKVVKPVGRIHGCIPLPDPPIAWTGTRRFALVHYPDGAARGFCPGVVRRRGGGELRLLHNVDTEGGSSGGAGFDRDFGFLGLHQGRVDQLRQLVPFELYAGDTAFRSVLGGDLAPKYLWSLDGDIDGQLVIGRANFFLGLGEILEHPEGKLRGLWVRRLPGERTTGLSFSFDILRAFLALQEDPARPTPRHVCHQIPTAMGQTEMIDPIARALLGEDAADAARPGVRAGETSKVAEERDRAERLVRALDTAAAEAGQIHWFFFEPPPDEGQLAETALIQIEHLVDWITLQKNLRIVLAGFEEYKFAPLLFQRIEDAAPARRPGLLSDPVGTFTREDVLVTLKGALADLTPTADIDQPILEDLTDQVVHGLQEARPGAYRRDALATAVDRVRERVKLRMGDGA</sequence>
<dbReference type="Gene3D" id="2.40.10.10">
    <property type="entry name" value="Trypsin-like serine proteases"/>
    <property type="match status" value="2"/>
</dbReference>
<gene>
    <name evidence="1" type="ORF">CLV78_101219</name>
</gene>
<dbReference type="InterPro" id="IPR009003">
    <property type="entry name" value="Peptidase_S1_PA"/>
</dbReference>
<evidence type="ECO:0000313" key="1">
    <source>
        <dbReference type="EMBL" id="PRY26126.1"/>
    </source>
</evidence>
<evidence type="ECO:0000313" key="2">
    <source>
        <dbReference type="Proteomes" id="UP000239480"/>
    </source>
</evidence>
<comment type="caution">
    <text evidence="1">The sequence shown here is derived from an EMBL/GenBank/DDBJ whole genome shotgun (WGS) entry which is preliminary data.</text>
</comment>
<dbReference type="AlphaFoldDB" id="A0A2T0RY61"/>
<accession>A0A2T0RY61</accession>
<proteinExistence type="predicted"/>
<dbReference type="SUPFAM" id="SSF50494">
    <property type="entry name" value="Trypsin-like serine proteases"/>
    <property type="match status" value="1"/>
</dbReference>
<organism evidence="1 2">
    <name type="scientific">Aliiruegeria haliotis</name>
    <dbReference type="NCBI Taxonomy" id="1280846"/>
    <lineage>
        <taxon>Bacteria</taxon>
        <taxon>Pseudomonadati</taxon>
        <taxon>Pseudomonadota</taxon>
        <taxon>Alphaproteobacteria</taxon>
        <taxon>Rhodobacterales</taxon>
        <taxon>Roseobacteraceae</taxon>
        <taxon>Aliiruegeria</taxon>
    </lineage>
</organism>
<keyword evidence="2" id="KW-1185">Reference proteome</keyword>
<dbReference type="Proteomes" id="UP000239480">
    <property type="component" value="Unassembled WGS sequence"/>
</dbReference>
<protein>
    <submittedName>
        <fullName evidence="1">Trypsin-like peptidase</fullName>
    </submittedName>
</protein>
<dbReference type="OrthoDB" id="500593at2"/>
<dbReference type="RefSeq" id="WP_158263392.1">
    <property type="nucleotide sequence ID" value="NZ_PVTD01000001.1"/>
</dbReference>